<sequence length="76" mass="8431">MLSLLEPTATPKRWKGFACSPKRPLNTEDAKHAVHHDTKISAMANQVGDDTWCGEGEPERMNNDGTPSRQRAQRGT</sequence>
<dbReference type="Gramene" id="OMERI01G38610.1">
    <property type="protein sequence ID" value="OMERI01G38610.1"/>
    <property type="gene ID" value="OMERI01G38610"/>
</dbReference>
<evidence type="ECO:0000313" key="2">
    <source>
        <dbReference type="EnsemblPlants" id="OMERI01G38610.1"/>
    </source>
</evidence>
<keyword evidence="3" id="KW-1185">Reference proteome</keyword>
<feature type="region of interest" description="Disordered" evidence="1">
    <location>
        <begin position="48"/>
        <end position="76"/>
    </location>
</feature>
<evidence type="ECO:0000256" key="1">
    <source>
        <dbReference type="SAM" id="MobiDB-lite"/>
    </source>
</evidence>
<reference evidence="2" key="1">
    <citation type="submission" date="2015-04" db="UniProtKB">
        <authorList>
            <consortium name="EnsemblPlants"/>
        </authorList>
    </citation>
    <scope>IDENTIFICATION</scope>
</reference>
<reference evidence="2" key="2">
    <citation type="submission" date="2018-05" db="EMBL/GenBank/DDBJ databases">
        <title>OmerRS3 (Oryza meridionalis Reference Sequence Version 3).</title>
        <authorList>
            <person name="Zhang J."/>
            <person name="Kudrna D."/>
            <person name="Lee S."/>
            <person name="Talag J."/>
            <person name="Welchert J."/>
            <person name="Wing R.A."/>
        </authorList>
    </citation>
    <scope>NUCLEOTIDE SEQUENCE [LARGE SCALE GENOMIC DNA]</scope>
    <source>
        <strain evidence="2">cv. OR44</strain>
    </source>
</reference>
<evidence type="ECO:0000313" key="3">
    <source>
        <dbReference type="Proteomes" id="UP000008021"/>
    </source>
</evidence>
<dbReference type="AlphaFoldDB" id="A0A0E0CC29"/>
<accession>A0A0E0CC29</accession>
<protein>
    <submittedName>
        <fullName evidence="2">Uncharacterized protein</fullName>
    </submittedName>
</protein>
<dbReference type="HOGENOM" id="CLU_2658650_0_0_1"/>
<organism evidence="2">
    <name type="scientific">Oryza meridionalis</name>
    <dbReference type="NCBI Taxonomy" id="40149"/>
    <lineage>
        <taxon>Eukaryota</taxon>
        <taxon>Viridiplantae</taxon>
        <taxon>Streptophyta</taxon>
        <taxon>Embryophyta</taxon>
        <taxon>Tracheophyta</taxon>
        <taxon>Spermatophyta</taxon>
        <taxon>Magnoliopsida</taxon>
        <taxon>Liliopsida</taxon>
        <taxon>Poales</taxon>
        <taxon>Poaceae</taxon>
        <taxon>BOP clade</taxon>
        <taxon>Oryzoideae</taxon>
        <taxon>Oryzeae</taxon>
        <taxon>Oryzinae</taxon>
        <taxon>Oryza</taxon>
    </lineage>
</organism>
<dbReference type="EnsemblPlants" id="OMERI01G38610.1">
    <property type="protein sequence ID" value="OMERI01G38610.1"/>
    <property type="gene ID" value="OMERI01G38610"/>
</dbReference>
<name>A0A0E0CC29_9ORYZ</name>
<dbReference type="Proteomes" id="UP000008021">
    <property type="component" value="Chromosome 1"/>
</dbReference>
<proteinExistence type="predicted"/>
<feature type="compositionally biased region" description="Polar residues" evidence="1">
    <location>
        <begin position="63"/>
        <end position="76"/>
    </location>
</feature>